<name>A0A1V4GZJ6_MORLA</name>
<protein>
    <submittedName>
        <fullName evidence="1">Uncharacterized protein</fullName>
    </submittedName>
</protein>
<dbReference type="AlphaFoldDB" id="A0A1V4GZJ6"/>
<keyword evidence="4" id="KW-1185">Reference proteome</keyword>
<dbReference type="Proteomes" id="UP000191025">
    <property type="component" value="Unassembled WGS sequence"/>
</dbReference>
<dbReference type="Proteomes" id="UP000254107">
    <property type="component" value="Unassembled WGS sequence"/>
</dbReference>
<reference evidence="2 4" key="3">
    <citation type="submission" date="2018-06" db="EMBL/GenBank/DDBJ databases">
        <authorList>
            <consortium name="Pathogen Informatics"/>
            <person name="Doyle S."/>
        </authorList>
    </citation>
    <scope>NUCLEOTIDE SEQUENCE [LARGE SCALE GENOMIC DNA]</scope>
    <source>
        <strain evidence="2 4">NCTC7911</strain>
    </source>
</reference>
<reference evidence="1" key="2">
    <citation type="submission" date="2017-03" db="EMBL/GenBank/DDBJ databases">
        <authorList>
            <person name="Afonso C.L."/>
            <person name="Miller P.J."/>
            <person name="Scott M.A."/>
            <person name="Spackman E."/>
            <person name="Goraichik I."/>
            <person name="Dimitrov K.M."/>
            <person name="Suarez D.L."/>
            <person name="Swayne D.E."/>
        </authorList>
    </citation>
    <scope>NUCLEOTIDE SEQUENCE</scope>
    <source>
        <strain evidence="1">CCUG 4441</strain>
    </source>
</reference>
<dbReference type="GeneID" id="302271526"/>
<sequence>MVKEIQYDFWLRMMRTPKKQLPIGIQTFSKLRQNDECYYVDKTPKIIEMVDGSGCGFYLAEGFSSSATC</sequence>
<gene>
    <name evidence="1" type="ORF">B5J94_05170</name>
    <name evidence="2" type="ORF">NCTC7911_03063</name>
</gene>
<evidence type="ECO:0000313" key="3">
    <source>
        <dbReference type="Proteomes" id="UP000191025"/>
    </source>
</evidence>
<accession>A0A1V4GZJ6</accession>
<dbReference type="EMBL" id="MXAN01000033">
    <property type="protein sequence ID" value="OPH37751.1"/>
    <property type="molecule type" value="Genomic_DNA"/>
</dbReference>
<organism evidence="1 3">
    <name type="scientific">Moraxella lacunata</name>
    <dbReference type="NCBI Taxonomy" id="477"/>
    <lineage>
        <taxon>Bacteria</taxon>
        <taxon>Pseudomonadati</taxon>
        <taxon>Pseudomonadota</taxon>
        <taxon>Gammaproteobacteria</taxon>
        <taxon>Moraxellales</taxon>
        <taxon>Moraxellaceae</taxon>
        <taxon>Moraxella</taxon>
    </lineage>
</organism>
<dbReference type="EMBL" id="UGQC01000004">
    <property type="protein sequence ID" value="STZ74882.1"/>
    <property type="molecule type" value="Genomic_DNA"/>
</dbReference>
<reference evidence="3" key="1">
    <citation type="submission" date="2017-03" db="EMBL/GenBank/DDBJ databases">
        <title>Draft genome sequence of Moraxella equi CCUG 4950T type strain.</title>
        <authorList>
            <person name="Salva-Serra F."/>
            <person name="Engstrom-Jakobsson H."/>
            <person name="Thorell K."/>
            <person name="Jaen-Luchoro D."/>
            <person name="Gonzales-Siles L."/>
            <person name="Karlsson R."/>
            <person name="Yazdan S."/>
            <person name="Boulund F."/>
            <person name="Johnning A."/>
            <person name="Engstrand L."/>
            <person name="Kristiansson E."/>
            <person name="Moore E."/>
        </authorList>
    </citation>
    <scope>NUCLEOTIDE SEQUENCE [LARGE SCALE GENOMIC DNA]</scope>
    <source>
        <strain evidence="3">CCUG 4441</strain>
    </source>
</reference>
<evidence type="ECO:0000313" key="4">
    <source>
        <dbReference type="Proteomes" id="UP000254107"/>
    </source>
</evidence>
<dbReference type="RefSeq" id="WP_062498621.1">
    <property type="nucleotide sequence ID" value="NZ_MXAN01000033.1"/>
</dbReference>
<evidence type="ECO:0000313" key="2">
    <source>
        <dbReference type="EMBL" id="STZ74882.1"/>
    </source>
</evidence>
<proteinExistence type="predicted"/>
<evidence type="ECO:0000313" key="1">
    <source>
        <dbReference type="EMBL" id="OPH37751.1"/>
    </source>
</evidence>